<accession>A0A245ZH83</accession>
<name>A0A245ZH83_9SPHN</name>
<keyword evidence="3" id="KW-0328">Glycosyltransferase</keyword>
<feature type="domain" description="Glycosyltransferase subfamily 4-like N-terminal" evidence="2">
    <location>
        <begin position="50"/>
        <end position="155"/>
    </location>
</feature>
<gene>
    <name evidence="3" type="primary">pimB</name>
    <name evidence="3" type="ORF">SPMU_26330</name>
</gene>
<dbReference type="GO" id="GO:0016758">
    <property type="term" value="F:hexosyltransferase activity"/>
    <property type="evidence" value="ECO:0007669"/>
    <property type="project" value="TreeGrafter"/>
</dbReference>
<dbReference type="OrthoDB" id="9790710at2"/>
<keyword evidence="3" id="KW-0808">Transferase</keyword>
<proteinExistence type="predicted"/>
<evidence type="ECO:0000259" key="1">
    <source>
        <dbReference type="Pfam" id="PF00534"/>
    </source>
</evidence>
<dbReference type="Pfam" id="PF13439">
    <property type="entry name" value="Glyco_transf_4"/>
    <property type="match status" value="1"/>
</dbReference>
<reference evidence="3 4" key="1">
    <citation type="submission" date="2017-03" db="EMBL/GenBank/DDBJ databases">
        <title>Genome sequence of Sphingomonas mucosissima DSM 17494.</title>
        <authorList>
            <person name="Poehlein A."/>
            <person name="Wuebbeler J.H."/>
            <person name="Steinbuechel A."/>
            <person name="Daniel R."/>
        </authorList>
    </citation>
    <scope>NUCLEOTIDE SEQUENCE [LARGE SCALE GENOMIC DNA]</scope>
    <source>
        <strain evidence="3 4">DSM 17494</strain>
    </source>
</reference>
<dbReference type="SUPFAM" id="SSF53756">
    <property type="entry name" value="UDP-Glycosyltransferase/glycogen phosphorylase"/>
    <property type="match status" value="1"/>
</dbReference>
<keyword evidence="4" id="KW-1185">Reference proteome</keyword>
<organism evidence="3 4">
    <name type="scientific">Sphingomonas mucosissima</name>
    <dbReference type="NCBI Taxonomy" id="370959"/>
    <lineage>
        <taxon>Bacteria</taxon>
        <taxon>Pseudomonadati</taxon>
        <taxon>Pseudomonadota</taxon>
        <taxon>Alphaproteobacteria</taxon>
        <taxon>Sphingomonadales</taxon>
        <taxon>Sphingomonadaceae</taxon>
        <taxon>Sphingomonas</taxon>
    </lineage>
</organism>
<dbReference type="EMBL" id="NBBJ01000004">
    <property type="protein sequence ID" value="OWK29106.1"/>
    <property type="molecule type" value="Genomic_DNA"/>
</dbReference>
<dbReference type="EC" id="2.4.1.57" evidence="3"/>
<evidence type="ECO:0000259" key="2">
    <source>
        <dbReference type="Pfam" id="PF13439"/>
    </source>
</evidence>
<dbReference type="Gene3D" id="3.40.50.2000">
    <property type="entry name" value="Glycogen Phosphorylase B"/>
    <property type="match status" value="2"/>
</dbReference>
<evidence type="ECO:0000313" key="3">
    <source>
        <dbReference type="EMBL" id="OWK29106.1"/>
    </source>
</evidence>
<sequence>MRDNALYPAILFIGLSAKGHGGIQRFNRRVIDSLAILGRRTAVAMRADDPRARFAATTLAALVRAEVVLIGHINLLPLALLIRLVRPRVRVVLFAHGIEVWGDSAYRPARRWERALLRLAVNRVAVVSRFSMKRMAAAFGLDEAKFVLFPNAVDLLEPPAQESGDLILAVARLGAGEREKHVDKLVRALPFLSGARLMVIGDGPLRQELRDLAASLGVGERVELPGAVDEAALARAYAQARVFALPSSKEGFGIVYLEAWARGLPVIGSRFGGAGEVITDGVDGFTVDPEDGRALVAAFGQLLRDPALASRMGATGRRKVEELYSGAAFTRNLAALL</sequence>
<dbReference type="RefSeq" id="WP_088334312.1">
    <property type="nucleotide sequence ID" value="NZ_NBBJ01000004.1"/>
</dbReference>
<dbReference type="CDD" id="cd03801">
    <property type="entry name" value="GT4_PimA-like"/>
    <property type="match status" value="1"/>
</dbReference>
<dbReference type="PANTHER" id="PTHR45947">
    <property type="entry name" value="SULFOQUINOVOSYL TRANSFERASE SQD2"/>
    <property type="match status" value="1"/>
</dbReference>
<evidence type="ECO:0000313" key="4">
    <source>
        <dbReference type="Proteomes" id="UP000197783"/>
    </source>
</evidence>
<dbReference type="Pfam" id="PF00534">
    <property type="entry name" value="Glycos_transf_1"/>
    <property type="match status" value="1"/>
</dbReference>
<dbReference type="InterPro" id="IPR001296">
    <property type="entry name" value="Glyco_trans_1"/>
</dbReference>
<dbReference type="AlphaFoldDB" id="A0A245ZH83"/>
<dbReference type="InterPro" id="IPR028098">
    <property type="entry name" value="Glyco_trans_4-like_N"/>
</dbReference>
<dbReference type="Proteomes" id="UP000197783">
    <property type="component" value="Unassembled WGS sequence"/>
</dbReference>
<dbReference type="InterPro" id="IPR050194">
    <property type="entry name" value="Glycosyltransferase_grp1"/>
</dbReference>
<comment type="caution">
    <text evidence="3">The sequence shown here is derived from an EMBL/GenBank/DDBJ whole genome shotgun (WGS) entry which is preliminary data.</text>
</comment>
<protein>
    <submittedName>
        <fullName evidence="3">GDP-mannose-dependent alpha-(1-6)-phosphatidylinositol monomannoside mannosyltransferase</fullName>
        <ecNumber evidence="3">2.4.1.57</ecNumber>
    </submittedName>
</protein>
<dbReference type="PANTHER" id="PTHR45947:SF3">
    <property type="entry name" value="SULFOQUINOVOSYL TRANSFERASE SQD2"/>
    <property type="match status" value="1"/>
</dbReference>
<feature type="domain" description="Glycosyl transferase family 1" evidence="1">
    <location>
        <begin position="166"/>
        <end position="318"/>
    </location>
</feature>